<evidence type="ECO:0000313" key="1">
    <source>
        <dbReference type="EMBL" id="GFN89075.1"/>
    </source>
</evidence>
<evidence type="ECO:0000313" key="2">
    <source>
        <dbReference type="Proteomes" id="UP000735302"/>
    </source>
</evidence>
<keyword evidence="2" id="KW-1185">Reference proteome</keyword>
<dbReference type="Proteomes" id="UP000735302">
    <property type="component" value="Unassembled WGS sequence"/>
</dbReference>
<sequence>MQKPICIRTSVVLRVRAHKRKKTVVRENSPDKKDFKSEFQDVFERLGYLQRKYLYHTEVEPNVTPSHNQARIEKCLIALKDRVKEELNRIEKMRVIKRQKVYTDWATASPMVVDIKANKTLRLCMDPK</sequence>
<dbReference type="AlphaFoldDB" id="A0AAV3YPK7"/>
<reference evidence="1 2" key="1">
    <citation type="journal article" date="2021" name="Elife">
        <title>Chloroplast acquisition without the gene transfer in kleptoplastic sea slugs, Plakobranchus ocellatus.</title>
        <authorList>
            <person name="Maeda T."/>
            <person name="Takahashi S."/>
            <person name="Yoshida T."/>
            <person name="Shimamura S."/>
            <person name="Takaki Y."/>
            <person name="Nagai Y."/>
            <person name="Toyoda A."/>
            <person name="Suzuki Y."/>
            <person name="Arimoto A."/>
            <person name="Ishii H."/>
            <person name="Satoh N."/>
            <person name="Nishiyama T."/>
            <person name="Hasebe M."/>
            <person name="Maruyama T."/>
            <person name="Minagawa J."/>
            <person name="Obokata J."/>
            <person name="Shigenobu S."/>
        </authorList>
    </citation>
    <scope>NUCLEOTIDE SEQUENCE [LARGE SCALE GENOMIC DNA]</scope>
</reference>
<protein>
    <submittedName>
        <fullName evidence="1">Pol polyprotein</fullName>
    </submittedName>
</protein>
<accession>A0AAV3YPK7</accession>
<gene>
    <name evidence="1" type="ORF">PoB_001558100</name>
</gene>
<dbReference type="EMBL" id="BLXT01001916">
    <property type="protein sequence ID" value="GFN89075.1"/>
    <property type="molecule type" value="Genomic_DNA"/>
</dbReference>
<comment type="caution">
    <text evidence="1">The sequence shown here is derived from an EMBL/GenBank/DDBJ whole genome shotgun (WGS) entry which is preliminary data.</text>
</comment>
<organism evidence="1 2">
    <name type="scientific">Plakobranchus ocellatus</name>
    <dbReference type="NCBI Taxonomy" id="259542"/>
    <lineage>
        <taxon>Eukaryota</taxon>
        <taxon>Metazoa</taxon>
        <taxon>Spiralia</taxon>
        <taxon>Lophotrochozoa</taxon>
        <taxon>Mollusca</taxon>
        <taxon>Gastropoda</taxon>
        <taxon>Heterobranchia</taxon>
        <taxon>Euthyneura</taxon>
        <taxon>Panpulmonata</taxon>
        <taxon>Sacoglossa</taxon>
        <taxon>Placobranchoidea</taxon>
        <taxon>Plakobranchidae</taxon>
        <taxon>Plakobranchus</taxon>
    </lineage>
</organism>
<proteinExistence type="predicted"/>
<name>A0AAV3YPK7_9GAST</name>